<evidence type="ECO:0000256" key="1">
    <source>
        <dbReference type="SAM" id="MobiDB-lite"/>
    </source>
</evidence>
<feature type="region of interest" description="Disordered" evidence="1">
    <location>
        <begin position="67"/>
        <end position="89"/>
    </location>
</feature>
<reference evidence="2" key="1">
    <citation type="submission" date="2021-11" db="EMBL/GenBank/DDBJ databases">
        <authorList>
            <person name="Schell T."/>
        </authorList>
    </citation>
    <scope>NUCLEOTIDE SEQUENCE</scope>
    <source>
        <strain evidence="2">M5</strain>
    </source>
</reference>
<dbReference type="EMBL" id="CAKKLH010000282">
    <property type="protein sequence ID" value="CAH0108285.1"/>
    <property type="molecule type" value="Genomic_DNA"/>
</dbReference>
<sequence length="158" mass="17861">MVWNRNSNNPAHVALDKLFQEHQIKADTKPSLIYHKKGNDVFKNFPLSTFRNVFLELKTKYGLSLKGSQDTDADDSANNNTGEPKEIPRGSIEITLPISVQTVSSSISITGRRTVEGVKLMIVELMSFESRYAVKKEDKKVVFDDMEDSMLIPKLKND</sequence>
<protein>
    <submittedName>
        <fullName evidence="2">Uncharacterized protein</fullName>
    </submittedName>
</protein>
<proteinExistence type="predicted"/>
<accession>A0A8J2WM97</accession>
<gene>
    <name evidence="2" type="ORF">DGAL_LOCUS11656</name>
</gene>
<organism evidence="2 3">
    <name type="scientific">Daphnia galeata</name>
    <dbReference type="NCBI Taxonomy" id="27404"/>
    <lineage>
        <taxon>Eukaryota</taxon>
        <taxon>Metazoa</taxon>
        <taxon>Ecdysozoa</taxon>
        <taxon>Arthropoda</taxon>
        <taxon>Crustacea</taxon>
        <taxon>Branchiopoda</taxon>
        <taxon>Diplostraca</taxon>
        <taxon>Cladocera</taxon>
        <taxon>Anomopoda</taxon>
        <taxon>Daphniidae</taxon>
        <taxon>Daphnia</taxon>
    </lineage>
</organism>
<evidence type="ECO:0000313" key="3">
    <source>
        <dbReference type="Proteomes" id="UP000789390"/>
    </source>
</evidence>
<evidence type="ECO:0000313" key="2">
    <source>
        <dbReference type="EMBL" id="CAH0108285.1"/>
    </source>
</evidence>
<dbReference type="Proteomes" id="UP000789390">
    <property type="component" value="Unassembled WGS sequence"/>
</dbReference>
<keyword evidence="3" id="KW-1185">Reference proteome</keyword>
<comment type="caution">
    <text evidence="2">The sequence shown here is derived from an EMBL/GenBank/DDBJ whole genome shotgun (WGS) entry which is preliminary data.</text>
</comment>
<name>A0A8J2WM97_9CRUS</name>
<dbReference type="AlphaFoldDB" id="A0A8J2WM97"/>